<protein>
    <recommendedName>
        <fullName evidence="2">NAD(P)-binding domain-containing protein</fullName>
    </recommendedName>
</protein>
<dbReference type="PANTHER" id="PTHR43355:SF2">
    <property type="entry name" value="FLAVIN REDUCTASE (NADPH)"/>
    <property type="match status" value="1"/>
</dbReference>
<dbReference type="PANTHER" id="PTHR43355">
    <property type="entry name" value="FLAVIN REDUCTASE (NADPH)"/>
    <property type="match status" value="1"/>
</dbReference>
<gene>
    <name evidence="3" type="ORF">EJ04DRAFT_566594</name>
</gene>
<comment type="caution">
    <text evidence="3">The sequence shown here is derived from an EMBL/GenBank/DDBJ whole genome shotgun (WGS) entry which is preliminary data.</text>
</comment>
<dbReference type="GO" id="GO:0004074">
    <property type="term" value="F:biliverdin reductase [NAD(P)H] activity"/>
    <property type="evidence" value="ECO:0007669"/>
    <property type="project" value="TreeGrafter"/>
</dbReference>
<dbReference type="Gene3D" id="3.40.50.720">
    <property type="entry name" value="NAD(P)-binding Rossmann-like Domain"/>
    <property type="match status" value="1"/>
</dbReference>
<dbReference type="InterPro" id="IPR051606">
    <property type="entry name" value="Polyketide_Oxido-like"/>
</dbReference>
<feature type="domain" description="NAD(P)-binding" evidence="2">
    <location>
        <begin position="9"/>
        <end position="206"/>
    </location>
</feature>
<comment type="similarity">
    <text evidence="1">Belongs to the avfA family.</text>
</comment>
<name>A0A9P4QV88_9PLEO</name>
<organism evidence="3 4">
    <name type="scientific">Polyplosphaeria fusca</name>
    <dbReference type="NCBI Taxonomy" id="682080"/>
    <lineage>
        <taxon>Eukaryota</taxon>
        <taxon>Fungi</taxon>
        <taxon>Dikarya</taxon>
        <taxon>Ascomycota</taxon>
        <taxon>Pezizomycotina</taxon>
        <taxon>Dothideomycetes</taxon>
        <taxon>Pleosporomycetidae</taxon>
        <taxon>Pleosporales</taxon>
        <taxon>Tetraplosphaeriaceae</taxon>
        <taxon>Polyplosphaeria</taxon>
    </lineage>
</organism>
<sequence length="219" mass="23808">MSRHILVLGGTSASGVDFCLAALRDGHTLTLFVRNANRIPAEIASHVNKVVGQLNDATAVERAISCGAKTCVSFIGPVAQELKKGHKPVTDGYALILPLLRKHNYTRLLSISTASYRAPQDGFSLLTSILVYLVYLFGNAAYQEINGFTPLIASISTEELEWTVARVPVLRKGEAKEVKAGFVGQGVSIMLERKGLAEWMLKELEERKWVGKCPVLGNA</sequence>
<dbReference type="InterPro" id="IPR016040">
    <property type="entry name" value="NAD(P)-bd_dom"/>
</dbReference>
<evidence type="ECO:0000313" key="3">
    <source>
        <dbReference type="EMBL" id="KAF2731692.1"/>
    </source>
</evidence>
<evidence type="ECO:0000259" key="2">
    <source>
        <dbReference type="Pfam" id="PF13460"/>
    </source>
</evidence>
<dbReference type="Proteomes" id="UP000799444">
    <property type="component" value="Unassembled WGS sequence"/>
</dbReference>
<dbReference type="AlphaFoldDB" id="A0A9P4QV88"/>
<dbReference type="SUPFAM" id="SSF51735">
    <property type="entry name" value="NAD(P)-binding Rossmann-fold domains"/>
    <property type="match status" value="1"/>
</dbReference>
<accession>A0A9P4QV88</accession>
<dbReference type="EMBL" id="ML996190">
    <property type="protein sequence ID" value="KAF2731692.1"/>
    <property type="molecule type" value="Genomic_DNA"/>
</dbReference>
<reference evidence="3" key="1">
    <citation type="journal article" date="2020" name="Stud. Mycol.">
        <title>101 Dothideomycetes genomes: a test case for predicting lifestyles and emergence of pathogens.</title>
        <authorList>
            <person name="Haridas S."/>
            <person name="Albert R."/>
            <person name="Binder M."/>
            <person name="Bloem J."/>
            <person name="Labutti K."/>
            <person name="Salamov A."/>
            <person name="Andreopoulos B."/>
            <person name="Baker S."/>
            <person name="Barry K."/>
            <person name="Bills G."/>
            <person name="Bluhm B."/>
            <person name="Cannon C."/>
            <person name="Castanera R."/>
            <person name="Culley D."/>
            <person name="Daum C."/>
            <person name="Ezra D."/>
            <person name="Gonzalez J."/>
            <person name="Henrissat B."/>
            <person name="Kuo A."/>
            <person name="Liang C."/>
            <person name="Lipzen A."/>
            <person name="Lutzoni F."/>
            <person name="Magnuson J."/>
            <person name="Mondo S."/>
            <person name="Nolan M."/>
            <person name="Ohm R."/>
            <person name="Pangilinan J."/>
            <person name="Park H.-J."/>
            <person name="Ramirez L."/>
            <person name="Alfaro M."/>
            <person name="Sun H."/>
            <person name="Tritt A."/>
            <person name="Yoshinaga Y."/>
            <person name="Zwiers L.-H."/>
            <person name="Turgeon B."/>
            <person name="Goodwin S."/>
            <person name="Spatafora J."/>
            <person name="Crous P."/>
            <person name="Grigoriev I."/>
        </authorList>
    </citation>
    <scope>NUCLEOTIDE SEQUENCE</scope>
    <source>
        <strain evidence="3">CBS 125425</strain>
    </source>
</reference>
<dbReference type="GO" id="GO:0042602">
    <property type="term" value="F:riboflavin reductase (NADPH) activity"/>
    <property type="evidence" value="ECO:0007669"/>
    <property type="project" value="TreeGrafter"/>
</dbReference>
<evidence type="ECO:0000256" key="1">
    <source>
        <dbReference type="ARBA" id="ARBA00038376"/>
    </source>
</evidence>
<dbReference type="OrthoDB" id="10254221at2759"/>
<dbReference type="Pfam" id="PF13460">
    <property type="entry name" value="NAD_binding_10"/>
    <property type="match status" value="1"/>
</dbReference>
<dbReference type="InterPro" id="IPR036291">
    <property type="entry name" value="NAD(P)-bd_dom_sf"/>
</dbReference>
<evidence type="ECO:0000313" key="4">
    <source>
        <dbReference type="Proteomes" id="UP000799444"/>
    </source>
</evidence>
<proteinExistence type="inferred from homology"/>
<keyword evidence="4" id="KW-1185">Reference proteome</keyword>